<dbReference type="Proteomes" id="UP000887576">
    <property type="component" value="Unplaced"/>
</dbReference>
<name>A0AC34R074_9BILA</name>
<evidence type="ECO:0000313" key="2">
    <source>
        <dbReference type="WBParaSite" id="JU765_v2.g2148.t1"/>
    </source>
</evidence>
<sequence length="676" mass="78938">MNVLVQQQVTDVHFDNKSVIPYIGKKGVKLAVEDTSEQWTVFYNDNSKWKSFIGCSDGNGDDCSLAIHNSETVEHVVFGQDLQHFLLKIGFLDSLLYMTHGSTNWSLESFIEIDIDDIFVGQAGTRLLPEDIQALIDSQNFLREHIEDFNYTLGFSGHFFKKGDPVENLADELLMSQADNFLWFPHMWHHNHAHEYELTYLLALMTQNAMFAKNFNLRTALNYAVSPQHSGVYPIHEPLYESWKTIWNVSFTSTEEYPHLKPAWNRRGFIYKNISVLPRQTCGLFTHTHFFHAYPDGFDQLKKNIFGGDLFSTVLLNQFLIFMTHQQNYGNDRLAHYTFHNLMKFTKCWTNLKFKWIPPKIMAEKYFQKYPEQKTMVYTDPCTDFRHKKMLSVNITCDYRLPNVVIVGPQKTGTSALLSFLKLHPNVTSNVNVEKSFEELQFFGGFHYEKGFDWYKSKFIPTKEHSIIIEKTANYFDNPVVPDLLSSMLPDAKVIILLMDPVDRAYSWFQHMKSHNDTFATMYTPEELFSMTPDHSNYEKTNRLRQRCLRPGYYAENIDRWLDYFPPSQLIFIDANSFRLNPAPILEELAISLELSPSYLNYAEHLKYNKDKGFYCALINGKTKCLGASKGRKYMPISESLRAILNSHFAPYNRSLYKLLKRYKYSIPEWLTNFVS</sequence>
<reference evidence="2" key="1">
    <citation type="submission" date="2022-11" db="UniProtKB">
        <authorList>
            <consortium name="WormBaseParasite"/>
        </authorList>
    </citation>
    <scope>IDENTIFICATION</scope>
</reference>
<proteinExistence type="predicted"/>
<organism evidence="1 2">
    <name type="scientific">Panagrolaimus sp. JU765</name>
    <dbReference type="NCBI Taxonomy" id="591449"/>
    <lineage>
        <taxon>Eukaryota</taxon>
        <taxon>Metazoa</taxon>
        <taxon>Ecdysozoa</taxon>
        <taxon>Nematoda</taxon>
        <taxon>Chromadorea</taxon>
        <taxon>Rhabditida</taxon>
        <taxon>Tylenchina</taxon>
        <taxon>Panagrolaimomorpha</taxon>
        <taxon>Panagrolaimoidea</taxon>
        <taxon>Panagrolaimidae</taxon>
        <taxon>Panagrolaimus</taxon>
    </lineage>
</organism>
<protein>
    <submittedName>
        <fullName evidence="2">Sulfotransferase domain-containing protein</fullName>
    </submittedName>
</protein>
<accession>A0AC34R074</accession>
<dbReference type="WBParaSite" id="JU765_v2.g2148.t1">
    <property type="protein sequence ID" value="JU765_v2.g2148.t1"/>
    <property type="gene ID" value="JU765_v2.g2148"/>
</dbReference>
<evidence type="ECO:0000313" key="1">
    <source>
        <dbReference type="Proteomes" id="UP000887576"/>
    </source>
</evidence>